<proteinExistence type="predicted"/>
<evidence type="ECO:0000313" key="2">
    <source>
        <dbReference type="Proteomes" id="UP000756387"/>
    </source>
</evidence>
<reference evidence="1 2" key="1">
    <citation type="submission" date="2020-10" db="EMBL/GenBank/DDBJ databases">
        <title>Nocardioides sp. isolated from sludge.</title>
        <authorList>
            <person name="Zhang X."/>
        </authorList>
    </citation>
    <scope>NUCLEOTIDE SEQUENCE [LARGE SCALE GENOMIC DNA]</scope>
    <source>
        <strain evidence="1 2">Y6</strain>
    </source>
</reference>
<comment type="caution">
    <text evidence="1">The sequence shown here is derived from an EMBL/GenBank/DDBJ whole genome shotgun (WGS) entry which is preliminary data.</text>
</comment>
<keyword evidence="2" id="KW-1185">Reference proteome</keyword>
<protein>
    <submittedName>
        <fullName evidence="1">Alpha-mannosidase</fullName>
    </submittedName>
</protein>
<dbReference type="Proteomes" id="UP000756387">
    <property type="component" value="Unassembled WGS sequence"/>
</dbReference>
<accession>A0ABR9RXI2</accession>
<evidence type="ECO:0000313" key="1">
    <source>
        <dbReference type="EMBL" id="MBE7326090.1"/>
    </source>
</evidence>
<dbReference type="EMBL" id="JADCSA010000311">
    <property type="protein sequence ID" value="MBE7326090.1"/>
    <property type="molecule type" value="Genomic_DNA"/>
</dbReference>
<name>A0ABR9RXI2_9ACTN</name>
<dbReference type="RefSeq" id="WP_227487625.1">
    <property type="nucleotide sequence ID" value="NZ_JADCSA010000311.1"/>
</dbReference>
<feature type="non-terminal residue" evidence="1">
    <location>
        <position position="1"/>
    </location>
</feature>
<gene>
    <name evidence="1" type="ORF">IEQ44_15755</name>
</gene>
<organism evidence="1 2">
    <name type="scientific">Nocardioides malaquae</name>
    <dbReference type="NCBI Taxonomy" id="2773426"/>
    <lineage>
        <taxon>Bacteria</taxon>
        <taxon>Bacillati</taxon>
        <taxon>Actinomycetota</taxon>
        <taxon>Actinomycetes</taxon>
        <taxon>Propionibacteriales</taxon>
        <taxon>Nocardioidaceae</taxon>
        <taxon>Nocardioides</taxon>
    </lineage>
</organism>
<feature type="non-terminal residue" evidence="1">
    <location>
        <position position="92"/>
    </location>
</feature>
<sequence>VRLRASQFNLRDDRGQPVPYFIRHAREIDPGLIDRQIVHYGNYDPFMEFDIQINQIVPSMGYRTLYIEANQPGNVIAAKSDAEGILENAFWQ</sequence>